<protein>
    <recommendedName>
        <fullName evidence="3">ANTAR domain-containing protein</fullName>
    </recommendedName>
</protein>
<accession>A0ABS2CRS6</accession>
<evidence type="ECO:0008006" key="3">
    <source>
        <dbReference type="Google" id="ProtNLM"/>
    </source>
</evidence>
<evidence type="ECO:0000313" key="2">
    <source>
        <dbReference type="Proteomes" id="UP001430172"/>
    </source>
</evidence>
<dbReference type="RefSeq" id="WP_204132628.1">
    <property type="nucleotide sequence ID" value="NZ_JAFDVD010000021.1"/>
</dbReference>
<comment type="caution">
    <text evidence="1">The sequence shown here is derived from an EMBL/GenBank/DDBJ whole genome shotgun (WGS) entry which is preliminary data.</text>
</comment>
<keyword evidence="2" id="KW-1185">Reference proteome</keyword>
<evidence type="ECO:0000313" key="1">
    <source>
        <dbReference type="EMBL" id="MBM6402163.1"/>
    </source>
</evidence>
<gene>
    <name evidence="1" type="ORF">JQN70_17340</name>
</gene>
<reference evidence="1" key="1">
    <citation type="submission" date="2021-02" db="EMBL/GenBank/DDBJ databases">
        <title>Phycicoccus sp. MQZ13P-5T, whole genome shotgun sequence.</title>
        <authorList>
            <person name="Tuo L."/>
        </authorList>
    </citation>
    <scope>NUCLEOTIDE SEQUENCE</scope>
    <source>
        <strain evidence="1">MQZ13P-5</strain>
    </source>
</reference>
<proteinExistence type="predicted"/>
<dbReference type="Proteomes" id="UP001430172">
    <property type="component" value="Unassembled WGS sequence"/>
</dbReference>
<name>A0ABS2CRS6_9MICO</name>
<dbReference type="EMBL" id="JAFDVD010000021">
    <property type="protein sequence ID" value="MBM6402163.1"/>
    <property type="molecule type" value="Genomic_DNA"/>
</dbReference>
<organism evidence="1 2">
    <name type="scientific">Phycicoccus sonneratiae</name>
    <dbReference type="NCBI Taxonomy" id="2807628"/>
    <lineage>
        <taxon>Bacteria</taxon>
        <taxon>Bacillati</taxon>
        <taxon>Actinomycetota</taxon>
        <taxon>Actinomycetes</taxon>
        <taxon>Micrococcales</taxon>
        <taxon>Intrasporangiaceae</taxon>
        <taxon>Phycicoccus</taxon>
    </lineage>
</organism>
<sequence>MGRREGKIEARREAAASQLLLRAQRREQDDRCGRLGIVVVLALQERDAWVEECERRAGDALTRLVEEEGLSVRDAVGWCVGAVTVADATRLRRLAAQPSGDGERPTTGQAQ</sequence>